<evidence type="ECO:0000256" key="1">
    <source>
        <dbReference type="ARBA" id="ARBA00008791"/>
    </source>
</evidence>
<comment type="caution">
    <text evidence="3">The sequence shown here is derived from an EMBL/GenBank/DDBJ whole genome shotgun (WGS) entry which is preliminary data.</text>
</comment>
<dbReference type="InterPro" id="IPR006016">
    <property type="entry name" value="UspA"/>
</dbReference>
<dbReference type="OrthoDB" id="5564966at2"/>
<accession>A0A2T6B4T1</accession>
<dbReference type="RefSeq" id="WP_108128457.1">
    <property type="nucleotide sequence ID" value="NZ_QBKP01000004.1"/>
</dbReference>
<organism evidence="3 4">
    <name type="scientific">Gemmobacter caeni</name>
    <dbReference type="NCBI Taxonomy" id="589035"/>
    <lineage>
        <taxon>Bacteria</taxon>
        <taxon>Pseudomonadati</taxon>
        <taxon>Pseudomonadota</taxon>
        <taxon>Alphaproteobacteria</taxon>
        <taxon>Rhodobacterales</taxon>
        <taxon>Paracoccaceae</taxon>
        <taxon>Gemmobacter</taxon>
    </lineage>
</organism>
<evidence type="ECO:0000313" key="3">
    <source>
        <dbReference type="EMBL" id="PTX51064.1"/>
    </source>
</evidence>
<evidence type="ECO:0000313" key="4">
    <source>
        <dbReference type="Proteomes" id="UP000244224"/>
    </source>
</evidence>
<dbReference type="Gene3D" id="3.40.50.620">
    <property type="entry name" value="HUPs"/>
    <property type="match status" value="1"/>
</dbReference>
<dbReference type="Proteomes" id="UP000244224">
    <property type="component" value="Unassembled WGS sequence"/>
</dbReference>
<dbReference type="PANTHER" id="PTHR46268">
    <property type="entry name" value="STRESS RESPONSE PROTEIN NHAX"/>
    <property type="match status" value="1"/>
</dbReference>
<proteinExistence type="inferred from homology"/>
<keyword evidence="4" id="KW-1185">Reference proteome</keyword>
<evidence type="ECO:0000259" key="2">
    <source>
        <dbReference type="Pfam" id="PF00582"/>
    </source>
</evidence>
<dbReference type="Pfam" id="PF00582">
    <property type="entry name" value="Usp"/>
    <property type="match status" value="1"/>
</dbReference>
<dbReference type="PRINTS" id="PR01438">
    <property type="entry name" value="UNVRSLSTRESS"/>
</dbReference>
<dbReference type="PANTHER" id="PTHR46268:SF6">
    <property type="entry name" value="UNIVERSAL STRESS PROTEIN UP12"/>
    <property type="match status" value="1"/>
</dbReference>
<dbReference type="SUPFAM" id="SSF52402">
    <property type="entry name" value="Adenine nucleotide alpha hydrolases-like"/>
    <property type="match status" value="1"/>
</dbReference>
<dbReference type="EMBL" id="QBKP01000004">
    <property type="protein sequence ID" value="PTX51064.1"/>
    <property type="molecule type" value="Genomic_DNA"/>
</dbReference>
<reference evidence="3 4" key="1">
    <citation type="submission" date="2018-04" db="EMBL/GenBank/DDBJ databases">
        <title>Genomic Encyclopedia of Archaeal and Bacterial Type Strains, Phase II (KMG-II): from individual species to whole genera.</title>
        <authorList>
            <person name="Goeker M."/>
        </authorList>
    </citation>
    <scope>NUCLEOTIDE SEQUENCE [LARGE SCALE GENOMIC DNA]</scope>
    <source>
        <strain evidence="3 4">DSM 21823</strain>
    </source>
</reference>
<dbReference type="CDD" id="cd00293">
    <property type="entry name" value="USP-like"/>
    <property type="match status" value="1"/>
</dbReference>
<gene>
    <name evidence="3" type="ORF">C8N34_104183</name>
</gene>
<name>A0A2T6B4T1_9RHOB</name>
<feature type="domain" description="UspA" evidence="2">
    <location>
        <begin position="1"/>
        <end position="137"/>
    </location>
</feature>
<protein>
    <submittedName>
        <fullName evidence="3">Nucleotide-binding universal stress UspA family protein</fullName>
    </submittedName>
</protein>
<comment type="similarity">
    <text evidence="1">Belongs to the universal stress protein A family.</text>
</comment>
<dbReference type="InterPro" id="IPR014729">
    <property type="entry name" value="Rossmann-like_a/b/a_fold"/>
</dbReference>
<dbReference type="AlphaFoldDB" id="A0A2T6B4T1"/>
<sequence length="137" mass="14080">MTHKILCPTDGTDHSNIAVAYAAELAAKSGAALSICVVNVAHGGAKGPLIHHWTDAEVVALLDAAVALAGQHGAPDVKRVDIVSREAAAGIVHYAEQNGYDHIVVGTGDKRGISRLMLGSVAADVMARAHCTVTVAR</sequence>
<dbReference type="InterPro" id="IPR006015">
    <property type="entry name" value="Universal_stress_UspA"/>
</dbReference>